<evidence type="ECO:0000259" key="4">
    <source>
        <dbReference type="Pfam" id="PF03968"/>
    </source>
</evidence>
<protein>
    <recommendedName>
        <fullName evidence="4">Organic solvent tolerance-like N-terminal domain-containing protein</fullName>
    </recommendedName>
</protein>
<keyword evidence="6" id="KW-1185">Reference proteome</keyword>
<feature type="signal peptide" evidence="3">
    <location>
        <begin position="1"/>
        <end position="19"/>
    </location>
</feature>
<dbReference type="GO" id="GO:0009279">
    <property type="term" value="C:cell outer membrane"/>
    <property type="evidence" value="ECO:0007669"/>
    <property type="project" value="TreeGrafter"/>
</dbReference>
<evidence type="ECO:0000256" key="1">
    <source>
        <dbReference type="ARBA" id="ARBA00022729"/>
    </source>
</evidence>
<dbReference type="STRING" id="1774969.AUC69_05935"/>
<name>A0A1E3W7K9_9HYPH</name>
<gene>
    <name evidence="5" type="ORF">AUC69_05935</name>
</gene>
<evidence type="ECO:0000256" key="2">
    <source>
        <dbReference type="SAM" id="MobiDB-lite"/>
    </source>
</evidence>
<accession>A0A1E3W7K9</accession>
<evidence type="ECO:0000313" key="5">
    <source>
        <dbReference type="EMBL" id="ODS01771.1"/>
    </source>
</evidence>
<dbReference type="Proteomes" id="UP000094472">
    <property type="component" value="Unassembled WGS sequence"/>
</dbReference>
<dbReference type="PANTHER" id="PTHR36504:SF1">
    <property type="entry name" value="LIPOPOLYSACCHARIDE EXPORT SYSTEM PROTEIN LPTA"/>
    <property type="match status" value="1"/>
</dbReference>
<dbReference type="InterPro" id="IPR052037">
    <property type="entry name" value="LPS_export_LptA"/>
</dbReference>
<dbReference type="GO" id="GO:0030288">
    <property type="term" value="C:outer membrane-bounded periplasmic space"/>
    <property type="evidence" value="ECO:0007669"/>
    <property type="project" value="TreeGrafter"/>
</dbReference>
<dbReference type="GO" id="GO:0015920">
    <property type="term" value="P:lipopolysaccharide transport"/>
    <property type="evidence" value="ECO:0007669"/>
    <property type="project" value="TreeGrafter"/>
</dbReference>
<dbReference type="GO" id="GO:0017089">
    <property type="term" value="F:glycolipid transfer activity"/>
    <property type="evidence" value="ECO:0007669"/>
    <property type="project" value="TreeGrafter"/>
</dbReference>
<keyword evidence="1 3" id="KW-0732">Signal</keyword>
<dbReference type="InterPro" id="IPR005653">
    <property type="entry name" value="OstA-like_N"/>
</dbReference>
<comment type="caution">
    <text evidence="5">The sequence shown here is derived from an EMBL/GenBank/DDBJ whole genome shotgun (WGS) entry which is preliminary data.</text>
</comment>
<evidence type="ECO:0000256" key="3">
    <source>
        <dbReference type="SAM" id="SignalP"/>
    </source>
</evidence>
<dbReference type="PANTHER" id="PTHR36504">
    <property type="entry name" value="LIPOPOLYSACCHARIDE EXPORT SYSTEM PROTEIN LPTA"/>
    <property type="match status" value="1"/>
</dbReference>
<dbReference type="Gene3D" id="2.60.450.10">
    <property type="entry name" value="Lipopolysaccharide (LPS) transport protein A like domain"/>
    <property type="match status" value="1"/>
</dbReference>
<organism evidence="5 6">
    <name type="scientific">Methyloceanibacter superfactus</name>
    <dbReference type="NCBI Taxonomy" id="1774969"/>
    <lineage>
        <taxon>Bacteria</taxon>
        <taxon>Pseudomonadati</taxon>
        <taxon>Pseudomonadota</taxon>
        <taxon>Alphaproteobacteria</taxon>
        <taxon>Hyphomicrobiales</taxon>
        <taxon>Hyphomicrobiaceae</taxon>
        <taxon>Methyloceanibacter</taxon>
    </lineage>
</organism>
<evidence type="ECO:0000313" key="6">
    <source>
        <dbReference type="Proteomes" id="UP000094472"/>
    </source>
</evidence>
<dbReference type="EMBL" id="LPWF01000004">
    <property type="protein sequence ID" value="ODS01771.1"/>
    <property type="molecule type" value="Genomic_DNA"/>
</dbReference>
<dbReference type="Pfam" id="PF03968">
    <property type="entry name" value="LptD_N"/>
    <property type="match status" value="1"/>
</dbReference>
<sequence>MAPAVALFGLIALTNPLPAQTLSNSFGGLSESSDAPIDIESDMLTVYDAQKYATFKGNVKAVQGTTTLRAAELDVHYVGGAEKITGQKAAEPVPAANQPDKPAGPEAQISKIEARGSVVITSDDDQTTTSDWALYDVPAQLVTVGGNVVLSQGQNVLKGERLIINLKTGESRFENPGNATTGGRIRALFMPKQDGGGDDGDAEPVRIKPKKSAPAPAASNEEPVPGEQKPEAEDAAVDEAEPWPIVPEFR</sequence>
<dbReference type="AlphaFoldDB" id="A0A1E3W7K9"/>
<reference evidence="5 6" key="1">
    <citation type="journal article" date="2016" name="Environ. Microbiol.">
        <title>New Methyloceanibacter diversity from North Sea sediments includes methanotroph containing solely the soluble methane monooxygenase.</title>
        <authorList>
            <person name="Vekeman B."/>
            <person name="Kerckhof F.M."/>
            <person name="Cremers G."/>
            <person name="de Vos P."/>
            <person name="Vandamme P."/>
            <person name="Boon N."/>
            <person name="Op den Camp H.J."/>
            <person name="Heylen K."/>
        </authorList>
    </citation>
    <scope>NUCLEOTIDE SEQUENCE [LARGE SCALE GENOMIC DNA]</scope>
    <source>
        <strain evidence="5 6">R-67175</strain>
    </source>
</reference>
<feature type="region of interest" description="Disordered" evidence="2">
    <location>
        <begin position="190"/>
        <end position="250"/>
    </location>
</feature>
<feature type="domain" description="Organic solvent tolerance-like N-terminal" evidence="4">
    <location>
        <begin position="38"/>
        <end position="169"/>
    </location>
</feature>
<feature type="chain" id="PRO_5009139096" description="Organic solvent tolerance-like N-terminal domain-containing protein" evidence="3">
    <location>
        <begin position="20"/>
        <end position="250"/>
    </location>
</feature>
<proteinExistence type="predicted"/>